<reference evidence="2" key="2">
    <citation type="submission" date="2023-07" db="EMBL/GenBank/DDBJ databases">
        <title>Genomic analysis of Rhodococcus opacus VOC-14 with glycol ethers degradation activity.</title>
        <authorList>
            <person name="Narkevich D.A."/>
            <person name="Hlushen A.M."/>
            <person name="Akhremchuk A.E."/>
            <person name="Sikolenko M.A."/>
            <person name="Valentovich L.N."/>
        </authorList>
    </citation>
    <scope>NUCLEOTIDE SEQUENCE</scope>
    <source>
        <strain evidence="2">VOC-14</strain>
    </source>
</reference>
<sequence>MLFTAASAVATPGVASAEPYDWQPPEVTFVAGNDSLTAIIHNPNDRGYCYAGIGVDGSVHIFGEDHDAAWPAGGETFEVTHEGLAPGVYNVLSFCALSETEAYERSEPRFDDVRVGPAPAEPTFWDVIGRSFGS</sequence>
<proteinExistence type="predicted"/>
<accession>A0AAX3Y8J1</accession>
<keyword evidence="3" id="KW-1185">Reference proteome</keyword>
<dbReference type="Proteomes" id="UP001066327">
    <property type="component" value="Unassembled WGS sequence"/>
</dbReference>
<organism evidence="2 4">
    <name type="scientific">Rhodococcus opacus</name>
    <name type="common">Nocardia opaca</name>
    <dbReference type="NCBI Taxonomy" id="37919"/>
    <lineage>
        <taxon>Bacteria</taxon>
        <taxon>Bacillati</taxon>
        <taxon>Actinomycetota</taxon>
        <taxon>Actinomycetes</taxon>
        <taxon>Mycobacteriales</taxon>
        <taxon>Nocardiaceae</taxon>
        <taxon>Rhodococcus</taxon>
    </lineage>
</organism>
<dbReference type="AlphaFoldDB" id="A0AAX3Y8J1"/>
<evidence type="ECO:0000313" key="3">
    <source>
        <dbReference type="Proteomes" id="UP001066327"/>
    </source>
</evidence>
<protein>
    <recommendedName>
        <fullName evidence="5">Secreted protein</fullName>
    </recommendedName>
</protein>
<evidence type="ECO:0008006" key="5">
    <source>
        <dbReference type="Google" id="ProtNLM"/>
    </source>
</evidence>
<gene>
    <name evidence="1" type="ORF">O4328_32640</name>
    <name evidence="2" type="ORF">Q5707_21200</name>
</gene>
<evidence type="ECO:0000313" key="4">
    <source>
        <dbReference type="Proteomes" id="UP001231166"/>
    </source>
</evidence>
<dbReference type="EMBL" id="JAPWIS010000021">
    <property type="protein sequence ID" value="MCZ4588357.1"/>
    <property type="molecule type" value="Genomic_DNA"/>
</dbReference>
<evidence type="ECO:0000313" key="2">
    <source>
        <dbReference type="EMBL" id="WLF44476.1"/>
    </source>
</evidence>
<reference evidence="1" key="1">
    <citation type="submission" date="2022-12" db="EMBL/GenBank/DDBJ databases">
        <authorList>
            <person name="Krivoruchko A.V."/>
            <person name="Elkin A."/>
        </authorList>
    </citation>
    <scope>NUCLEOTIDE SEQUENCE</scope>
    <source>
        <strain evidence="1">IEGM 249</strain>
    </source>
</reference>
<evidence type="ECO:0000313" key="1">
    <source>
        <dbReference type="EMBL" id="MCZ4588357.1"/>
    </source>
</evidence>
<dbReference type="Proteomes" id="UP001231166">
    <property type="component" value="Chromosome"/>
</dbReference>
<dbReference type="RefSeq" id="WP_269592257.1">
    <property type="nucleotide sequence ID" value="NZ_CP130953.1"/>
</dbReference>
<dbReference type="EMBL" id="CP130953">
    <property type="protein sequence ID" value="WLF44476.1"/>
    <property type="molecule type" value="Genomic_DNA"/>
</dbReference>
<name>A0AAX3Y8J1_RHOOP</name>